<keyword evidence="4 8" id="KW-0547">Nucleotide-binding</keyword>
<dbReference type="GO" id="GO:0005737">
    <property type="term" value="C:cytoplasm"/>
    <property type="evidence" value="ECO:0007669"/>
    <property type="project" value="TreeGrafter"/>
</dbReference>
<dbReference type="PROSITE" id="PS50011">
    <property type="entry name" value="PROTEIN_KINASE_DOM"/>
    <property type="match status" value="1"/>
</dbReference>
<feature type="compositionally biased region" description="Polar residues" evidence="9">
    <location>
        <begin position="581"/>
        <end position="593"/>
    </location>
</feature>
<dbReference type="SUPFAM" id="SSF57889">
    <property type="entry name" value="Cysteine-rich domain"/>
    <property type="match status" value="1"/>
</dbReference>
<keyword evidence="5 12" id="KW-0418">Kinase</keyword>
<keyword evidence="1" id="KW-0723">Serine/threonine-protein kinase</keyword>
<dbReference type="PANTHER" id="PTHR48016">
    <property type="entry name" value="MAP KINASE KINASE KINASE SSK2-RELATED-RELATED"/>
    <property type="match status" value="1"/>
</dbReference>
<feature type="compositionally biased region" description="Polar residues" evidence="9">
    <location>
        <begin position="1"/>
        <end position="19"/>
    </location>
</feature>
<dbReference type="InterPro" id="IPR050538">
    <property type="entry name" value="MAP_kinase_kinase_kinase"/>
</dbReference>
<dbReference type="InterPro" id="IPR000719">
    <property type="entry name" value="Prot_kinase_dom"/>
</dbReference>
<dbReference type="InterPro" id="IPR011009">
    <property type="entry name" value="Kinase-like_dom_sf"/>
</dbReference>
<evidence type="ECO:0000259" key="10">
    <source>
        <dbReference type="PROSITE" id="PS50011"/>
    </source>
</evidence>
<keyword evidence="7 8" id="KW-0067">ATP-binding</keyword>
<dbReference type="InterPro" id="IPR046349">
    <property type="entry name" value="C1-like_sf"/>
</dbReference>
<keyword evidence="2" id="KW-0808">Transferase</keyword>
<dbReference type="STRING" id="90262.A0A1X2ICY8"/>
<evidence type="ECO:0000259" key="11">
    <source>
        <dbReference type="PROSITE" id="PS50081"/>
    </source>
</evidence>
<comment type="caution">
    <text evidence="12">The sequence shown here is derived from an EMBL/GenBank/DDBJ whole genome shotgun (WGS) entry which is preliminary data.</text>
</comment>
<dbReference type="GO" id="GO:0046872">
    <property type="term" value="F:metal ion binding"/>
    <property type="evidence" value="ECO:0007669"/>
    <property type="project" value="UniProtKB-KW"/>
</dbReference>
<feature type="compositionally biased region" description="Polar residues" evidence="9">
    <location>
        <begin position="76"/>
        <end position="99"/>
    </location>
</feature>
<dbReference type="PROSITE" id="PS00107">
    <property type="entry name" value="PROTEIN_KINASE_ATP"/>
    <property type="match status" value="1"/>
</dbReference>
<name>A0A1X2ICY8_9FUNG</name>
<feature type="binding site" evidence="8">
    <location>
        <position position="162"/>
    </location>
    <ligand>
        <name>ATP</name>
        <dbReference type="ChEBI" id="CHEBI:30616"/>
    </ligand>
</feature>
<dbReference type="CDD" id="cd06627">
    <property type="entry name" value="STKc_Cdc7_like"/>
    <property type="match status" value="1"/>
</dbReference>
<evidence type="ECO:0000256" key="3">
    <source>
        <dbReference type="ARBA" id="ARBA00022723"/>
    </source>
</evidence>
<dbReference type="OrthoDB" id="8693905at2759"/>
<keyword evidence="3" id="KW-0479">Metal-binding</keyword>
<keyword evidence="13" id="KW-1185">Reference proteome</keyword>
<feature type="domain" description="Protein kinase" evidence="10">
    <location>
        <begin position="133"/>
        <end position="383"/>
    </location>
</feature>
<accession>A0A1X2ICY8</accession>
<dbReference type="PRINTS" id="PR00109">
    <property type="entry name" value="TYRKINASE"/>
</dbReference>
<evidence type="ECO:0000256" key="1">
    <source>
        <dbReference type="ARBA" id="ARBA00022527"/>
    </source>
</evidence>
<feature type="region of interest" description="Disordered" evidence="9">
    <location>
        <begin position="390"/>
        <end position="491"/>
    </location>
</feature>
<evidence type="ECO:0000256" key="6">
    <source>
        <dbReference type="ARBA" id="ARBA00022833"/>
    </source>
</evidence>
<evidence type="ECO:0000256" key="2">
    <source>
        <dbReference type="ARBA" id="ARBA00022679"/>
    </source>
</evidence>
<dbReference type="GO" id="GO:0005524">
    <property type="term" value="F:ATP binding"/>
    <property type="evidence" value="ECO:0007669"/>
    <property type="project" value="UniProtKB-UniRule"/>
</dbReference>
<feature type="compositionally biased region" description="Low complexity" evidence="9">
    <location>
        <begin position="459"/>
        <end position="486"/>
    </location>
</feature>
<feature type="region of interest" description="Disordered" evidence="9">
    <location>
        <begin position="579"/>
        <end position="602"/>
    </location>
</feature>
<dbReference type="Pfam" id="PF00069">
    <property type="entry name" value="Pkinase"/>
    <property type="match status" value="1"/>
</dbReference>
<feature type="region of interest" description="Disordered" evidence="9">
    <location>
        <begin position="1"/>
        <end position="58"/>
    </location>
</feature>
<dbReference type="AlphaFoldDB" id="A0A1X2ICY8"/>
<dbReference type="PROSITE" id="PS50081">
    <property type="entry name" value="ZF_DAG_PE_2"/>
    <property type="match status" value="1"/>
</dbReference>
<evidence type="ECO:0000256" key="7">
    <source>
        <dbReference type="ARBA" id="ARBA00022840"/>
    </source>
</evidence>
<evidence type="ECO:0000256" key="9">
    <source>
        <dbReference type="SAM" id="MobiDB-lite"/>
    </source>
</evidence>
<dbReference type="Gene3D" id="1.10.510.10">
    <property type="entry name" value="Transferase(Phosphotransferase) domain 1"/>
    <property type="match status" value="1"/>
</dbReference>
<dbReference type="GO" id="GO:0004709">
    <property type="term" value="F:MAP kinase kinase kinase activity"/>
    <property type="evidence" value="ECO:0007669"/>
    <property type="project" value="TreeGrafter"/>
</dbReference>
<dbReference type="InterPro" id="IPR017441">
    <property type="entry name" value="Protein_kinase_ATP_BS"/>
</dbReference>
<evidence type="ECO:0000256" key="5">
    <source>
        <dbReference type="ARBA" id="ARBA00022777"/>
    </source>
</evidence>
<reference evidence="12 13" key="1">
    <citation type="submission" date="2016-07" db="EMBL/GenBank/DDBJ databases">
        <title>Pervasive Adenine N6-methylation of Active Genes in Fungi.</title>
        <authorList>
            <consortium name="DOE Joint Genome Institute"/>
            <person name="Mondo S.J."/>
            <person name="Dannebaum R.O."/>
            <person name="Kuo R.C."/>
            <person name="Labutti K."/>
            <person name="Haridas S."/>
            <person name="Kuo A."/>
            <person name="Salamov A."/>
            <person name="Ahrendt S.R."/>
            <person name="Lipzen A."/>
            <person name="Sullivan W."/>
            <person name="Andreopoulos W.B."/>
            <person name="Clum A."/>
            <person name="Lindquist E."/>
            <person name="Daum C."/>
            <person name="Ramamoorthy G.K."/>
            <person name="Gryganskyi A."/>
            <person name="Culley D."/>
            <person name="Magnuson J.K."/>
            <person name="James T.Y."/>
            <person name="O'Malley M.A."/>
            <person name="Stajich J.E."/>
            <person name="Spatafora J.W."/>
            <person name="Visel A."/>
            <person name="Grigoriev I.V."/>
        </authorList>
    </citation>
    <scope>NUCLEOTIDE SEQUENCE [LARGE SCALE GENOMIC DNA]</scope>
    <source>
        <strain evidence="12 13">NRRL 1336</strain>
    </source>
</reference>
<dbReference type="PANTHER" id="PTHR48016:SF4">
    <property type="entry name" value="PROTEIN KINASE DOMAIN-CONTAINING PROTEIN"/>
    <property type="match status" value="1"/>
</dbReference>
<feature type="compositionally biased region" description="Low complexity" evidence="9">
    <location>
        <begin position="23"/>
        <end position="43"/>
    </location>
</feature>
<dbReference type="SMART" id="SM00220">
    <property type="entry name" value="S_TKc"/>
    <property type="match status" value="1"/>
</dbReference>
<protein>
    <submittedName>
        <fullName evidence="12">Kinase-like domain-containing protein</fullName>
    </submittedName>
</protein>
<evidence type="ECO:0000256" key="8">
    <source>
        <dbReference type="PROSITE-ProRule" id="PRU10141"/>
    </source>
</evidence>
<gene>
    <name evidence="12" type="ORF">BCR42DRAFT_417862</name>
</gene>
<feature type="compositionally biased region" description="Polar residues" evidence="9">
    <location>
        <begin position="390"/>
        <end position="418"/>
    </location>
</feature>
<dbReference type="SUPFAM" id="SSF56112">
    <property type="entry name" value="Protein kinase-like (PK-like)"/>
    <property type="match status" value="1"/>
</dbReference>
<feature type="region of interest" description="Disordered" evidence="9">
    <location>
        <begin position="74"/>
        <end position="114"/>
    </location>
</feature>
<evidence type="ECO:0000313" key="13">
    <source>
        <dbReference type="Proteomes" id="UP000193560"/>
    </source>
</evidence>
<evidence type="ECO:0000256" key="4">
    <source>
        <dbReference type="ARBA" id="ARBA00022741"/>
    </source>
</evidence>
<dbReference type="Proteomes" id="UP000193560">
    <property type="component" value="Unassembled WGS sequence"/>
</dbReference>
<dbReference type="PROSITE" id="PS00108">
    <property type="entry name" value="PROTEIN_KINASE_ST"/>
    <property type="match status" value="1"/>
</dbReference>
<dbReference type="InterPro" id="IPR002219">
    <property type="entry name" value="PKC_DAG/PE"/>
</dbReference>
<dbReference type="EMBL" id="MCGE01000015">
    <property type="protein sequence ID" value="ORZ14014.1"/>
    <property type="molecule type" value="Genomic_DNA"/>
</dbReference>
<keyword evidence="6" id="KW-0862">Zinc</keyword>
<sequence>MLIQSSSNKTARLSSQVDDNMTLPLSPSSSSSSLHSYSSSSSPNTPDGHVLPLSCTNNNNDSNSNIAWSYHHQKVHSNSDLPPRQPSHSSTKATSSLGRQSKKHHHQLHQPVPEEEKIRLCFDAKDGSPTTQYQLGNCIGKGQFGSVYRALDLATGEIVAIKRIKLEDGELDQEMMKEVDLLKTMSHINVIQYVGFIRNRHHVNIILEYAENGSLMSTLKSFGAFPEKLVASFCVKILSGLDYLHDNQVVHCDLKAANILTTKTGDVKLTDFGVSLNLKIKAADDQTVSGTPNWMAPEVIELKGASTKSDIWSLGCTLIELVTGKPPYADLISMSAMFRIVEDDYPALPDNISEDMRAFLLCCFQKNPDNRPTAKTLKNHPWIQSHLQNSAVAATTTKTSNAAPTSNVTTTDPTSNNNKQHDTIKSNSSNSQHRRSIVRSSVDSIRRRTKVQPTQQHQSTTTTTTTTAAAAAASPSPSSPSSPSSPVDEGEDCATHRFIQTSFGKICGDLLHEQAIFCEICSLICHDKCKKLAFSCPPKVNEQQPSYDWVFSAKIYNRNSSREAKTPRRSGIPQTFGVRRASTTTTRSHQRQPLASALRDHPQAESIRKYSRALGLTPQEQQALLENPALLSHTMALEQTLCRNNNGSSSTNSGSTIIDRFVNIKKNGHGEAALSGGSSSHDDHCIIS</sequence>
<dbReference type="InterPro" id="IPR001245">
    <property type="entry name" value="Ser-Thr/Tyr_kinase_cat_dom"/>
</dbReference>
<proteinExistence type="predicted"/>
<organism evidence="12 13">
    <name type="scientific">Absidia repens</name>
    <dbReference type="NCBI Taxonomy" id="90262"/>
    <lineage>
        <taxon>Eukaryota</taxon>
        <taxon>Fungi</taxon>
        <taxon>Fungi incertae sedis</taxon>
        <taxon>Mucoromycota</taxon>
        <taxon>Mucoromycotina</taxon>
        <taxon>Mucoromycetes</taxon>
        <taxon>Mucorales</taxon>
        <taxon>Cunninghamellaceae</taxon>
        <taxon>Absidia</taxon>
    </lineage>
</organism>
<evidence type="ECO:0000313" key="12">
    <source>
        <dbReference type="EMBL" id="ORZ14014.1"/>
    </source>
</evidence>
<dbReference type="InterPro" id="IPR008271">
    <property type="entry name" value="Ser/Thr_kinase_AS"/>
</dbReference>
<feature type="domain" description="Phorbol-ester/DAG-type" evidence="11">
    <location>
        <begin position="495"/>
        <end position="536"/>
    </location>
</feature>